<organism evidence="1 2">
    <name type="scientific">Crotalaria pallida</name>
    <name type="common">Smooth rattlebox</name>
    <name type="synonym">Crotalaria striata</name>
    <dbReference type="NCBI Taxonomy" id="3830"/>
    <lineage>
        <taxon>Eukaryota</taxon>
        <taxon>Viridiplantae</taxon>
        <taxon>Streptophyta</taxon>
        <taxon>Embryophyta</taxon>
        <taxon>Tracheophyta</taxon>
        <taxon>Spermatophyta</taxon>
        <taxon>Magnoliopsida</taxon>
        <taxon>eudicotyledons</taxon>
        <taxon>Gunneridae</taxon>
        <taxon>Pentapetalae</taxon>
        <taxon>rosids</taxon>
        <taxon>fabids</taxon>
        <taxon>Fabales</taxon>
        <taxon>Fabaceae</taxon>
        <taxon>Papilionoideae</taxon>
        <taxon>50 kb inversion clade</taxon>
        <taxon>genistoids sensu lato</taxon>
        <taxon>core genistoids</taxon>
        <taxon>Crotalarieae</taxon>
        <taxon>Crotalaria</taxon>
    </lineage>
</organism>
<sequence>MMVWFFEIILDNLFCNDQPTIVDFSHLVLGRFWAGASGGNMFSKVDIIAWCCTTGVGIWDSFVLHRYGSGLAGPEIATVSSIGNHDGGDGGTCYTFSIDGANAERISDSWGYMMVIRRCDHPRVAIAQASVDSRKC</sequence>
<protein>
    <submittedName>
        <fullName evidence="1">Uncharacterized protein</fullName>
    </submittedName>
</protein>
<name>A0AAN9EFV1_CROPI</name>
<accession>A0AAN9EFV1</accession>
<keyword evidence="2" id="KW-1185">Reference proteome</keyword>
<dbReference type="EMBL" id="JAYWIO010000006">
    <property type="protein sequence ID" value="KAK7256712.1"/>
    <property type="molecule type" value="Genomic_DNA"/>
</dbReference>
<evidence type="ECO:0000313" key="2">
    <source>
        <dbReference type="Proteomes" id="UP001372338"/>
    </source>
</evidence>
<evidence type="ECO:0000313" key="1">
    <source>
        <dbReference type="EMBL" id="KAK7256712.1"/>
    </source>
</evidence>
<dbReference type="Proteomes" id="UP001372338">
    <property type="component" value="Unassembled WGS sequence"/>
</dbReference>
<reference evidence="1 2" key="1">
    <citation type="submission" date="2024-01" db="EMBL/GenBank/DDBJ databases">
        <title>The genomes of 5 underutilized Papilionoideae crops provide insights into root nodulation and disease resistanc.</title>
        <authorList>
            <person name="Yuan L."/>
        </authorList>
    </citation>
    <scope>NUCLEOTIDE SEQUENCE [LARGE SCALE GENOMIC DNA]</scope>
    <source>
        <strain evidence="1">ZHUSHIDOU_FW_LH</strain>
        <tissue evidence="1">Leaf</tissue>
    </source>
</reference>
<comment type="caution">
    <text evidence="1">The sequence shown here is derived from an EMBL/GenBank/DDBJ whole genome shotgun (WGS) entry which is preliminary data.</text>
</comment>
<dbReference type="AlphaFoldDB" id="A0AAN9EFV1"/>
<proteinExistence type="predicted"/>
<gene>
    <name evidence="1" type="ORF">RIF29_30170</name>
</gene>